<evidence type="ECO:0000256" key="1">
    <source>
        <dbReference type="SAM" id="MobiDB-lite"/>
    </source>
</evidence>
<evidence type="ECO:0000313" key="2">
    <source>
        <dbReference type="EMBL" id="KAF7438610.1"/>
    </source>
</evidence>
<feature type="region of interest" description="Disordered" evidence="1">
    <location>
        <begin position="1"/>
        <end position="24"/>
    </location>
</feature>
<sequence>MAGEGKAGIRRRRGGEGGARGRGGRACWSVSAKILESQAETTVDGDARGNKDEKRASTAERFPLNYIKNVLSCGLLSSRCRLPPHEILSLFRGAISKYIVRFVQDY</sequence>
<accession>A0A834PFC2</accession>
<evidence type="ECO:0000313" key="3">
    <source>
        <dbReference type="Proteomes" id="UP000600918"/>
    </source>
</evidence>
<dbReference type="AlphaFoldDB" id="A0A834PFC2"/>
<name>A0A834PFC2_VESPE</name>
<proteinExistence type="predicted"/>
<keyword evidence="3" id="KW-1185">Reference proteome</keyword>
<gene>
    <name evidence="2" type="ORF">H0235_001001</name>
</gene>
<dbReference type="EMBL" id="JACSDY010000001">
    <property type="protein sequence ID" value="KAF7438610.1"/>
    <property type="molecule type" value="Genomic_DNA"/>
</dbReference>
<dbReference type="Proteomes" id="UP000600918">
    <property type="component" value="Unassembled WGS sequence"/>
</dbReference>
<comment type="caution">
    <text evidence="2">The sequence shown here is derived from an EMBL/GenBank/DDBJ whole genome shotgun (WGS) entry which is preliminary data.</text>
</comment>
<reference evidence="2" key="1">
    <citation type="journal article" date="2020" name="G3 (Bethesda)">
        <title>High-Quality Assemblies for Three Invasive Social Wasps from the &lt;i&gt;Vespula&lt;/i&gt; Genus.</title>
        <authorList>
            <person name="Harrop T.W.R."/>
            <person name="Guhlin J."/>
            <person name="McLaughlin G.M."/>
            <person name="Permina E."/>
            <person name="Stockwell P."/>
            <person name="Gilligan J."/>
            <person name="Le Lec M.F."/>
            <person name="Gruber M.A.M."/>
            <person name="Quinn O."/>
            <person name="Lovegrove M."/>
            <person name="Duncan E.J."/>
            <person name="Remnant E.J."/>
            <person name="Van Eeckhoven J."/>
            <person name="Graham B."/>
            <person name="Knapp R.A."/>
            <person name="Langford K.W."/>
            <person name="Kronenberg Z."/>
            <person name="Press M.O."/>
            <person name="Eacker S.M."/>
            <person name="Wilson-Rankin E.E."/>
            <person name="Purcell J."/>
            <person name="Lester P.J."/>
            <person name="Dearden P.K."/>
        </authorList>
    </citation>
    <scope>NUCLEOTIDE SEQUENCE</scope>
    <source>
        <strain evidence="2">Volc-1</strain>
    </source>
</reference>
<organism evidence="2 3">
    <name type="scientific">Vespula pensylvanica</name>
    <name type="common">Western yellow jacket</name>
    <name type="synonym">Wasp</name>
    <dbReference type="NCBI Taxonomy" id="30213"/>
    <lineage>
        <taxon>Eukaryota</taxon>
        <taxon>Metazoa</taxon>
        <taxon>Ecdysozoa</taxon>
        <taxon>Arthropoda</taxon>
        <taxon>Hexapoda</taxon>
        <taxon>Insecta</taxon>
        <taxon>Pterygota</taxon>
        <taxon>Neoptera</taxon>
        <taxon>Endopterygota</taxon>
        <taxon>Hymenoptera</taxon>
        <taxon>Apocrita</taxon>
        <taxon>Aculeata</taxon>
        <taxon>Vespoidea</taxon>
        <taxon>Vespidae</taxon>
        <taxon>Vespinae</taxon>
        <taxon>Vespula</taxon>
    </lineage>
</organism>
<protein>
    <submittedName>
        <fullName evidence="2">Uncharacterized protein</fullName>
    </submittedName>
</protein>